<keyword evidence="3" id="KW-1133">Transmembrane helix</keyword>
<comment type="caution">
    <text evidence="5">The sequence shown here is derived from an EMBL/GenBank/DDBJ whole genome shotgun (WGS) entry which is preliminary data.</text>
</comment>
<feature type="domain" description="Acyltransferase 3" evidence="4">
    <location>
        <begin position="9"/>
        <end position="343"/>
    </location>
</feature>
<dbReference type="InterPro" id="IPR050879">
    <property type="entry name" value="Acyltransferase_3"/>
</dbReference>
<evidence type="ECO:0000256" key="3">
    <source>
        <dbReference type="SAM" id="Phobius"/>
    </source>
</evidence>
<dbReference type="Pfam" id="PF01757">
    <property type="entry name" value="Acyl_transf_3"/>
    <property type="match status" value="1"/>
</dbReference>
<dbReference type="RefSeq" id="WP_408976989.1">
    <property type="nucleotide sequence ID" value="NZ_JBJUVG010000003.1"/>
</dbReference>
<proteinExistence type="predicted"/>
<feature type="transmembrane region" description="Helical" evidence="3">
    <location>
        <begin position="199"/>
        <end position="217"/>
    </location>
</feature>
<accession>A0ABW9GYI0</accession>
<feature type="transmembrane region" description="Helical" evidence="3">
    <location>
        <begin position="138"/>
        <end position="156"/>
    </location>
</feature>
<feature type="transmembrane region" description="Helical" evidence="3">
    <location>
        <begin position="387"/>
        <end position="405"/>
    </location>
</feature>
<feature type="transmembrane region" description="Helical" evidence="3">
    <location>
        <begin position="331"/>
        <end position="348"/>
    </location>
</feature>
<gene>
    <name evidence="5" type="ORF">ACKQTC_03225</name>
</gene>
<dbReference type="PANTHER" id="PTHR23028">
    <property type="entry name" value="ACETYLTRANSFERASE"/>
    <property type="match status" value="1"/>
</dbReference>
<evidence type="ECO:0000256" key="2">
    <source>
        <dbReference type="SAM" id="MobiDB-lite"/>
    </source>
</evidence>
<feature type="transmembrane region" description="Helical" evidence="3">
    <location>
        <begin position="168"/>
        <end position="187"/>
    </location>
</feature>
<dbReference type="EMBL" id="JBJUVG010000003">
    <property type="protein sequence ID" value="MFM9413372.1"/>
    <property type="molecule type" value="Genomic_DNA"/>
</dbReference>
<dbReference type="CDD" id="cd01840">
    <property type="entry name" value="SGNH_hydrolase_yrhL_like"/>
    <property type="match status" value="1"/>
</dbReference>
<feature type="transmembrane region" description="Helical" evidence="3">
    <location>
        <begin position="263"/>
        <end position="285"/>
    </location>
</feature>
<dbReference type="SUPFAM" id="SSF52266">
    <property type="entry name" value="SGNH hydrolase"/>
    <property type="match status" value="1"/>
</dbReference>
<keyword evidence="3" id="KW-0812">Transmembrane</keyword>
<feature type="transmembrane region" description="Helical" evidence="3">
    <location>
        <begin position="7"/>
        <end position="28"/>
    </location>
</feature>
<dbReference type="GO" id="GO:0016746">
    <property type="term" value="F:acyltransferase activity"/>
    <property type="evidence" value="ECO:0007669"/>
    <property type="project" value="UniProtKB-KW"/>
</dbReference>
<protein>
    <submittedName>
        <fullName evidence="5">Acyltransferase family protein</fullName>
        <ecNumber evidence="5">2.3.1.-</ecNumber>
    </submittedName>
</protein>
<feature type="compositionally biased region" description="Polar residues" evidence="2">
    <location>
        <begin position="624"/>
        <end position="639"/>
    </location>
</feature>
<keyword evidence="5" id="KW-0808">Transferase</keyword>
<evidence type="ECO:0000313" key="6">
    <source>
        <dbReference type="Proteomes" id="UP001631949"/>
    </source>
</evidence>
<feature type="region of interest" description="Disordered" evidence="2">
    <location>
        <begin position="617"/>
        <end position="639"/>
    </location>
</feature>
<keyword evidence="1" id="KW-0175">Coiled coil</keyword>
<reference evidence="5 6" key="1">
    <citation type="journal article" date="2016" name="Int. J. Syst. Evol. Microbiol.">
        <title>Peptococcus simiae sp. nov., isolated from rhesus macaque faeces and emended description of the genus Peptococcus.</title>
        <authorList>
            <person name="Shkoporov A.N."/>
            <person name="Efimov B.A."/>
            <person name="Kondova I."/>
            <person name="Ouwerling B."/>
            <person name="Chaplin A.V."/>
            <person name="Shcherbakova V.A."/>
            <person name="Langermans J.A.M."/>
        </authorList>
    </citation>
    <scope>NUCLEOTIDE SEQUENCE [LARGE SCALE GENOMIC DNA]</scope>
    <source>
        <strain evidence="5 6">M108</strain>
    </source>
</reference>
<feature type="transmembrane region" description="Helical" evidence="3">
    <location>
        <begin position="34"/>
        <end position="51"/>
    </location>
</feature>
<organism evidence="5 6">
    <name type="scientific">Peptococcus simiae</name>
    <dbReference type="NCBI Taxonomy" id="1643805"/>
    <lineage>
        <taxon>Bacteria</taxon>
        <taxon>Bacillati</taxon>
        <taxon>Bacillota</taxon>
        <taxon>Clostridia</taxon>
        <taxon>Eubacteriales</taxon>
        <taxon>Peptococcaceae</taxon>
        <taxon>Peptococcus</taxon>
    </lineage>
</organism>
<keyword evidence="6" id="KW-1185">Reference proteome</keyword>
<dbReference type="InterPro" id="IPR002656">
    <property type="entry name" value="Acyl_transf_3_dom"/>
</dbReference>
<dbReference type="Proteomes" id="UP001631949">
    <property type="component" value="Unassembled WGS sequence"/>
</dbReference>
<name>A0ABW9GYI0_9FIRM</name>
<sequence>MPKQQVYYPALEALRVIALAGVVLYHYYPQHLPGAFIGVDIFLVLSGFLLARSLEAKYNRGEPFHYGAFLAKRAWRLWWPLFWMLLLAIGFINCFAPSFLFNVRATALSGLTFSNNWWQVLQGASYFAEFVHPSAFTHLWYVALIMQVFVVFPLILRACQRLLGHPLLEAAVLVALALVSALAMGLIYEPGGDPSRVYYGTDTRAFAFLLGAAGGLLKEGQVGRRLAERWPLLRRLPVEDGLALVGLVGLVILARQLMDQTAFTYRGGLFLASLVALVTIFGLSSKNSVLARLLSWKPLVWLGNRTYALYLWYYPVYAVLGRMSGLQKVPALQWLILLGLGVLTHSLAQGQMGRFLKGWLQGLLARPREAFSRETFLNDLRRWPGRAVALVLILAFAGSALVGVLRAPAGENQTVAELQAQLAETQRKLEAKKRAEDRAQVEAMGAIEGLTDAERLFAADANVTFIGDSILLSAATPLAEAFPKATIDGQVGRQLNQSGAVVDQLAENGQLAETVVVVLGSNGPFTEDQLEDLASRLGKRRLYFVNTHVNRQWQESVNEMLAAYVKGHKNAHLIDWKSHVAPHPEWLYEDQTHCNPEGASAFMQLVVKTLYEDLGQAPAKETSAAPSSKGKQASTKAKA</sequence>
<evidence type="ECO:0000256" key="1">
    <source>
        <dbReference type="SAM" id="Coils"/>
    </source>
</evidence>
<dbReference type="PANTHER" id="PTHR23028:SF53">
    <property type="entry name" value="ACYL_TRANSF_3 DOMAIN-CONTAINING PROTEIN"/>
    <property type="match status" value="1"/>
</dbReference>
<dbReference type="EC" id="2.3.1.-" evidence="5"/>
<feature type="coiled-coil region" evidence="1">
    <location>
        <begin position="415"/>
        <end position="442"/>
    </location>
</feature>
<keyword evidence="3" id="KW-0472">Membrane</keyword>
<evidence type="ECO:0000259" key="4">
    <source>
        <dbReference type="Pfam" id="PF01757"/>
    </source>
</evidence>
<evidence type="ECO:0000313" key="5">
    <source>
        <dbReference type="EMBL" id="MFM9413372.1"/>
    </source>
</evidence>
<feature type="transmembrane region" description="Helical" evidence="3">
    <location>
        <begin position="306"/>
        <end position="325"/>
    </location>
</feature>
<keyword evidence="5" id="KW-0012">Acyltransferase</keyword>
<feature type="transmembrane region" description="Helical" evidence="3">
    <location>
        <begin position="81"/>
        <end position="101"/>
    </location>
</feature>